<protein>
    <submittedName>
        <fullName evidence="6">Uncharacterized protein</fullName>
    </submittedName>
</protein>
<evidence type="ECO:0000256" key="1">
    <source>
        <dbReference type="ARBA" id="ARBA00004123"/>
    </source>
</evidence>
<evidence type="ECO:0000313" key="7">
    <source>
        <dbReference type="Proteomes" id="UP001176961"/>
    </source>
</evidence>
<reference evidence="6" key="1">
    <citation type="submission" date="2023-07" db="EMBL/GenBank/DDBJ databases">
        <authorList>
            <consortium name="CYATHOMIX"/>
        </authorList>
    </citation>
    <scope>NUCLEOTIDE SEQUENCE</scope>
    <source>
        <strain evidence="6">N/A</strain>
    </source>
</reference>
<dbReference type="InterPro" id="IPR037624">
    <property type="entry name" value="Nup133-like"/>
</dbReference>
<dbReference type="PANTHER" id="PTHR13405:SF11">
    <property type="entry name" value="NUCLEAR PORE COMPLEX PROTEIN NUP133"/>
    <property type="match status" value="1"/>
</dbReference>
<feature type="region of interest" description="Disordered" evidence="5">
    <location>
        <begin position="1"/>
        <end position="29"/>
    </location>
</feature>
<comment type="similarity">
    <text evidence="2">Belongs to the nucleoporin Nup133 family.</text>
</comment>
<accession>A0AA36DM27</accession>
<dbReference type="AlphaFoldDB" id="A0AA36DM27"/>
<dbReference type="Gene3D" id="1.20.58.1380">
    <property type="match status" value="1"/>
</dbReference>
<dbReference type="Proteomes" id="UP001176961">
    <property type="component" value="Unassembled WGS sequence"/>
</dbReference>
<keyword evidence="3" id="KW-0813">Transport</keyword>
<dbReference type="GO" id="GO:0016973">
    <property type="term" value="P:poly(A)+ mRNA export from nucleus"/>
    <property type="evidence" value="ECO:0007669"/>
    <property type="project" value="TreeGrafter"/>
</dbReference>
<evidence type="ECO:0000256" key="5">
    <source>
        <dbReference type="SAM" id="MobiDB-lite"/>
    </source>
</evidence>
<sequence>MAEATTATVPHSPRLDAPTVRDTGSGKRVHRPETCGFFEADKQPCGRCGQCGQLQSAAVSAVSCSLLQSSAVSADCCSQCGRSLGKTGKSGNMNELELVLDRVSTEYPALVMENFLSIGMNEIPEDSTTMADGYCWMVSKHSIFVWSSGKGSDAQKSAVQLPLPPSGLPYSSKSVVVYKNGRNKLPGVLVVSGEGVARHFPALTSAVHYETVIDLVSEVTLSVQFLESSTNDASFILTTTSGSVYLIHARAAPSRGEIKWERIGTREARGIGRRLSNIIFGSQAASNDNSRVVNSLIYEDDLDDYEDSGIIVLTISPSMICSFDVMKKNSSKILNIRSDLEHRVTNYFESTPRGQSVAGVNVWFLDAAKFRAGILLLLAGSHDNTTDVTFFLAVIHYKGEDSKVRWFSAIPVDLIYRQNFESTKESSFVGHVFLCVPDQTSNSSTCERTDGVVIVYPNFVQSVFLPDDLRGHNPTLLNKVVPIPAGTKLVGHACDERFCYVMTFDGAISCVRLLPRGFEDDLADDNAFIDELCALRDSVSQDDEPLSIFVSAFIQFASKNIVKACEIMKPLLSKTDNELTALVYTFLSNILDLSVGSHPDKGLSKKRIICNRTLLFLKHINIYDRVAPTKVLISSLTNSRTGSSILTEMSERVAAAIALWQWETMREDRAELMDQVTKKLETIADAPYVYESNIYSALSIIHKLPTACIETVRELMRRAVDKDAKQRLIILCADLLLTFMNAIKAQRRTASIRSDGDLQWTSGAISNAYLLACKILLNELQGQDLSQSQRLQLRDYVINLARFHLSECNEPIDGHEIIVALYDLGEYDVAVDLAEQFKDFKVLIKVCLQLDDADRRARLDEYKRRYYADEFDMYLCRYLKEKKLNHMLLEEKGDRVDRYLLSCEGIRWRRELQNRQFEQASRSLLSLANRETSDASHQRTLFAFSKLAAVCSEKTPEDVMEETNRKLVLLKHQSFIPESLIKTVYPDNPKRPLTVTEMVELNMLDPDIVEGHKRDLYLLARLFEDGETAELRTFLLNVWTSAVKHSDWKQVNNIQDLSDTPFAGILKQLLEDESSAETLLRVLPSYEALLDNCRKTLSVNEMAPKWIRGAIERASSVLSNSIKNKKEEEQRRARAILGVPETCPIFEKRPLVNAKNVTAA</sequence>
<dbReference type="GO" id="GO:0006606">
    <property type="term" value="P:protein import into nucleus"/>
    <property type="evidence" value="ECO:0007669"/>
    <property type="project" value="TreeGrafter"/>
</dbReference>
<proteinExistence type="inferred from homology"/>
<dbReference type="SUPFAM" id="SSF117289">
    <property type="entry name" value="Nucleoporin domain"/>
    <property type="match status" value="1"/>
</dbReference>
<dbReference type="GO" id="GO:0017056">
    <property type="term" value="F:structural constituent of nuclear pore"/>
    <property type="evidence" value="ECO:0007669"/>
    <property type="project" value="InterPro"/>
</dbReference>
<dbReference type="GO" id="GO:0000972">
    <property type="term" value="P:transcription-dependent tethering of RNA polymerase II gene DNA at nuclear periphery"/>
    <property type="evidence" value="ECO:0007669"/>
    <property type="project" value="TreeGrafter"/>
</dbReference>
<gene>
    <name evidence="6" type="ORF">CYNAS_LOCUS1578</name>
</gene>
<name>A0AA36DM27_CYLNA</name>
<dbReference type="InterPro" id="IPR015943">
    <property type="entry name" value="WD40/YVTN_repeat-like_dom_sf"/>
</dbReference>
<keyword evidence="4" id="KW-0539">Nucleus</keyword>
<keyword evidence="7" id="KW-1185">Reference proteome</keyword>
<evidence type="ECO:0000256" key="4">
    <source>
        <dbReference type="ARBA" id="ARBA00023242"/>
    </source>
</evidence>
<dbReference type="EMBL" id="CATQJL010000001">
    <property type="protein sequence ID" value="CAJ0589595.1"/>
    <property type="molecule type" value="Genomic_DNA"/>
</dbReference>
<dbReference type="PANTHER" id="PTHR13405">
    <property type="entry name" value="NUCLEAR PORE COMPLEX PROTEIN NUP133"/>
    <property type="match status" value="1"/>
</dbReference>
<dbReference type="GO" id="GO:0031080">
    <property type="term" value="C:nuclear pore outer ring"/>
    <property type="evidence" value="ECO:0007669"/>
    <property type="project" value="TreeGrafter"/>
</dbReference>
<organism evidence="6 7">
    <name type="scientific">Cylicocyclus nassatus</name>
    <name type="common">Nematode worm</name>
    <dbReference type="NCBI Taxonomy" id="53992"/>
    <lineage>
        <taxon>Eukaryota</taxon>
        <taxon>Metazoa</taxon>
        <taxon>Ecdysozoa</taxon>
        <taxon>Nematoda</taxon>
        <taxon>Chromadorea</taxon>
        <taxon>Rhabditida</taxon>
        <taxon>Rhabditina</taxon>
        <taxon>Rhabditomorpha</taxon>
        <taxon>Strongyloidea</taxon>
        <taxon>Strongylidae</taxon>
        <taxon>Cylicocyclus</taxon>
    </lineage>
</organism>
<comment type="subcellular location">
    <subcellularLocation>
        <location evidence="1">Nucleus</location>
    </subcellularLocation>
</comment>
<evidence type="ECO:0000313" key="6">
    <source>
        <dbReference type="EMBL" id="CAJ0589595.1"/>
    </source>
</evidence>
<evidence type="ECO:0000256" key="3">
    <source>
        <dbReference type="ARBA" id="ARBA00022448"/>
    </source>
</evidence>
<evidence type="ECO:0000256" key="2">
    <source>
        <dbReference type="ARBA" id="ARBA00005569"/>
    </source>
</evidence>
<comment type="caution">
    <text evidence="6">The sequence shown here is derived from an EMBL/GenBank/DDBJ whole genome shotgun (WGS) entry which is preliminary data.</text>
</comment>
<dbReference type="Gene3D" id="2.130.10.10">
    <property type="entry name" value="YVTN repeat-like/Quinoprotein amine dehydrogenase"/>
    <property type="match status" value="1"/>
</dbReference>